<comment type="caution">
    <text evidence="1">The sequence shown here is derived from an EMBL/GenBank/DDBJ whole genome shotgun (WGS) entry which is preliminary data.</text>
</comment>
<accession>A0A7J0BUY0</accession>
<proteinExistence type="predicted"/>
<name>A0A7J0BUY0_9BACT</name>
<keyword evidence="2" id="KW-1185">Reference proteome</keyword>
<protein>
    <submittedName>
        <fullName evidence="1">Uncharacterized protein</fullName>
    </submittedName>
</protein>
<organism evidence="1 2">
    <name type="scientific">Desulfovibrio psychrotolerans</name>
    <dbReference type="NCBI Taxonomy" id="415242"/>
    <lineage>
        <taxon>Bacteria</taxon>
        <taxon>Pseudomonadati</taxon>
        <taxon>Thermodesulfobacteriota</taxon>
        <taxon>Desulfovibrionia</taxon>
        <taxon>Desulfovibrionales</taxon>
        <taxon>Desulfovibrionaceae</taxon>
        <taxon>Desulfovibrio</taxon>
    </lineage>
</organism>
<reference evidence="1 2" key="1">
    <citation type="submission" date="2020-05" db="EMBL/GenBank/DDBJ databases">
        <title>Draft genome sequence of Desulfovibrio psychrotolerans JS1T.</title>
        <authorList>
            <person name="Ueno A."/>
            <person name="Tamazawa S."/>
            <person name="Tamamura S."/>
            <person name="Murakami T."/>
            <person name="Kiyama T."/>
            <person name="Inomata H."/>
            <person name="Amano Y."/>
            <person name="Miyakawa K."/>
            <person name="Tamaki H."/>
            <person name="Naganuma T."/>
            <person name="Kaneko K."/>
        </authorList>
    </citation>
    <scope>NUCLEOTIDE SEQUENCE [LARGE SCALE GENOMIC DNA]</scope>
    <source>
        <strain evidence="1 2">JS1</strain>
    </source>
</reference>
<dbReference type="AlphaFoldDB" id="A0A7J0BUY0"/>
<sequence>MARNMHTLPIQEDTRTFFPEPAMHTIITKTTAPMHVAIHHEGPPEHLRATLGCLPTAGYPHALSVADYSGNTAYALHLHELHTAGTIHNLQTADTPVAPAAALMDLLAAVEAPYSLILPSGIAFAEPGWLRQMLGDLLACNAPAMAGIPDYAGRLTSSPVPDPGTLHAMLCHPDHALLLTHGALERLDVYTRRGLDVLLPQGHPHSADIAAREVRMQRMRSML</sequence>
<gene>
    <name evidence="1" type="ORF">DSM19430T_16650</name>
</gene>
<dbReference type="EMBL" id="BLVP01000008">
    <property type="protein sequence ID" value="GFM36981.1"/>
    <property type="molecule type" value="Genomic_DNA"/>
</dbReference>
<evidence type="ECO:0000313" key="1">
    <source>
        <dbReference type="EMBL" id="GFM36981.1"/>
    </source>
</evidence>
<evidence type="ECO:0000313" key="2">
    <source>
        <dbReference type="Proteomes" id="UP000503820"/>
    </source>
</evidence>
<dbReference type="Proteomes" id="UP000503820">
    <property type="component" value="Unassembled WGS sequence"/>
</dbReference>